<organism evidence="2 3">
    <name type="scientific">Bradyrhizobium erythrophlei</name>
    <dbReference type="NCBI Taxonomy" id="1437360"/>
    <lineage>
        <taxon>Bacteria</taxon>
        <taxon>Pseudomonadati</taxon>
        <taxon>Pseudomonadota</taxon>
        <taxon>Alphaproteobacteria</taxon>
        <taxon>Hyphomicrobiales</taxon>
        <taxon>Nitrobacteraceae</taxon>
        <taxon>Bradyrhizobium</taxon>
    </lineage>
</organism>
<evidence type="ECO:0000259" key="1">
    <source>
        <dbReference type="Pfam" id="PF14280"/>
    </source>
</evidence>
<dbReference type="Proteomes" id="UP000189796">
    <property type="component" value="Chromosome I"/>
</dbReference>
<reference evidence="2 3" key="1">
    <citation type="submission" date="2016-11" db="EMBL/GenBank/DDBJ databases">
        <authorList>
            <person name="Jaros S."/>
            <person name="Januszkiewicz K."/>
            <person name="Wedrychowicz H."/>
        </authorList>
    </citation>
    <scope>NUCLEOTIDE SEQUENCE [LARGE SCALE GENOMIC DNA]</scope>
    <source>
        <strain evidence="2 3">GAS138</strain>
    </source>
</reference>
<sequence length="343" mass="39074">MPRRTDSQRIGSLGHRVAAATFERLGGWIVRNQEEDVGIDMEAELSDPDPSANFLKCQIKSFNGKSAARAVRLKNDFLKYAYECRLPVILVQVETQTGNGWFCWLQGCIEVEGLQRSIYGEATHTTIAADWLSPLDRIGNEQLKTIARGIHPVARATQLRDLIRFALETHDHELVAAANGLLNRYRKELSYFPVHLVVEEVLSISGRIWGTLEGNALSELLYMLARSFGDHFTREQIRRIVLREDTYSRTGINVLGILYDEFPDRMKDMLLGEFFSDHYDQRISYFCNLREKYRGIPVFGLMTGDYDCALDGHDVDPSVKDRGADRWANRGDCAILDYVFQVG</sequence>
<proteinExistence type="predicted"/>
<dbReference type="Pfam" id="PF14280">
    <property type="entry name" value="DUF4365"/>
    <property type="match status" value="1"/>
</dbReference>
<evidence type="ECO:0000313" key="2">
    <source>
        <dbReference type="EMBL" id="SHG44228.1"/>
    </source>
</evidence>
<name>A0A1M5JUN0_9BRAD</name>
<protein>
    <recommendedName>
        <fullName evidence="1">DUF4365 domain-containing protein</fullName>
    </recommendedName>
</protein>
<gene>
    <name evidence="2" type="ORF">SAMN05443248_1576</name>
</gene>
<feature type="domain" description="DUF4365" evidence="1">
    <location>
        <begin position="13"/>
        <end position="102"/>
    </location>
</feature>
<evidence type="ECO:0000313" key="3">
    <source>
        <dbReference type="Proteomes" id="UP000189796"/>
    </source>
</evidence>
<dbReference type="EMBL" id="LT670817">
    <property type="protein sequence ID" value="SHG44228.1"/>
    <property type="molecule type" value="Genomic_DNA"/>
</dbReference>
<accession>A0A1M5JUN0</accession>
<dbReference type="InterPro" id="IPR025375">
    <property type="entry name" value="DUF4365"/>
</dbReference>
<dbReference type="AlphaFoldDB" id="A0A1M5JUN0"/>